<evidence type="ECO:0000259" key="2">
    <source>
        <dbReference type="Pfam" id="PF18902"/>
    </source>
</evidence>
<feature type="domain" description="DUF5658" evidence="2">
    <location>
        <begin position="8"/>
        <end position="88"/>
    </location>
</feature>
<keyword evidence="1" id="KW-1133">Transmembrane helix</keyword>
<accession>C3MXN9</accession>
<dbReference type="HOGENOM" id="CLU_2313913_0_0_2"/>
<dbReference type="GeneID" id="7795766"/>
<organism evidence="3 4">
    <name type="scientific">Saccharolobus islandicus (strain M.14.25 / Kamchatka #1)</name>
    <name type="common">Sulfolobus islandicus</name>
    <dbReference type="NCBI Taxonomy" id="427317"/>
    <lineage>
        <taxon>Archaea</taxon>
        <taxon>Thermoproteota</taxon>
        <taxon>Thermoprotei</taxon>
        <taxon>Sulfolobales</taxon>
        <taxon>Sulfolobaceae</taxon>
        <taxon>Saccharolobus</taxon>
    </lineage>
</organism>
<dbReference type="EMBL" id="CP001400">
    <property type="protein sequence ID" value="ACP38573.1"/>
    <property type="molecule type" value="Genomic_DNA"/>
</dbReference>
<dbReference type="Proteomes" id="UP000001350">
    <property type="component" value="Chromosome"/>
</dbReference>
<dbReference type="InterPro" id="IPR043717">
    <property type="entry name" value="DUF5658"/>
</dbReference>
<evidence type="ECO:0000256" key="1">
    <source>
        <dbReference type="SAM" id="Phobius"/>
    </source>
</evidence>
<feature type="transmembrane region" description="Helical" evidence="1">
    <location>
        <begin position="47"/>
        <end position="66"/>
    </location>
</feature>
<sequence>MMIAELLAFYGMHFNDYFTTVLGLRIEGVREVNAIARKFIETPLRLAFYKFSLATLLLITILVLHFAPTSMIYYDSVIEAFVVCWNTLTIRRHKRARKK</sequence>
<dbReference type="AlphaFoldDB" id="C3MXN9"/>
<reference evidence="3 4" key="1">
    <citation type="journal article" date="2009" name="Proc. Natl. Acad. Sci. U.S.A.">
        <title>Biogeography of the Sulfolobus islandicus pan-genome.</title>
        <authorList>
            <person name="Reno M.L."/>
            <person name="Held N.L."/>
            <person name="Fields C.J."/>
            <person name="Burke P.V."/>
            <person name="Whitaker R.J."/>
        </authorList>
    </citation>
    <scope>NUCLEOTIDE SEQUENCE [LARGE SCALE GENOMIC DNA]</scope>
    <source>
        <strain evidence="4">M.14.25 / Kamchatka #1</strain>
    </source>
</reference>
<evidence type="ECO:0000313" key="4">
    <source>
        <dbReference type="Proteomes" id="UP000001350"/>
    </source>
</evidence>
<gene>
    <name evidence="3" type="ordered locus">M1425_1828</name>
</gene>
<dbReference type="KEGG" id="sia:M1425_1828"/>
<dbReference type="RefSeq" id="WP_012711803.1">
    <property type="nucleotide sequence ID" value="NC_012588.1"/>
</dbReference>
<keyword evidence="1" id="KW-0812">Transmembrane</keyword>
<proteinExistence type="predicted"/>
<feature type="transmembrane region" description="Helical" evidence="1">
    <location>
        <begin position="72"/>
        <end position="90"/>
    </location>
</feature>
<name>C3MXN9_SACI4</name>
<protein>
    <recommendedName>
        <fullName evidence="2">DUF5658 domain-containing protein</fullName>
    </recommendedName>
</protein>
<keyword evidence="1" id="KW-0472">Membrane</keyword>
<evidence type="ECO:0000313" key="3">
    <source>
        <dbReference type="EMBL" id="ACP38573.1"/>
    </source>
</evidence>
<dbReference type="Pfam" id="PF18902">
    <property type="entry name" value="DUF5658"/>
    <property type="match status" value="1"/>
</dbReference>